<name>A0AA43QUJ6_9LECA</name>
<feature type="region of interest" description="Disordered" evidence="1">
    <location>
        <begin position="594"/>
        <end position="614"/>
    </location>
</feature>
<protein>
    <submittedName>
        <fullName evidence="2">Uncharacterized protein</fullName>
    </submittedName>
</protein>
<feature type="compositionally biased region" description="Polar residues" evidence="1">
    <location>
        <begin position="299"/>
        <end position="323"/>
    </location>
</feature>
<evidence type="ECO:0000256" key="1">
    <source>
        <dbReference type="SAM" id="MobiDB-lite"/>
    </source>
</evidence>
<gene>
    <name evidence="2" type="ORF">OHK93_004633</name>
</gene>
<feature type="compositionally biased region" description="Polar residues" evidence="1">
    <location>
        <begin position="439"/>
        <end position="459"/>
    </location>
</feature>
<evidence type="ECO:0000313" key="3">
    <source>
        <dbReference type="Proteomes" id="UP001161017"/>
    </source>
</evidence>
<reference evidence="2" key="1">
    <citation type="journal article" date="2023" name="Genome Biol. Evol.">
        <title>First Whole Genome Sequence and Flow Cytometry Genome Size Data for the Lichen-Forming Fungus Ramalina farinacea (Ascomycota).</title>
        <authorList>
            <person name="Llewellyn T."/>
            <person name="Mian S."/>
            <person name="Hill R."/>
            <person name="Leitch I.J."/>
            <person name="Gaya E."/>
        </authorList>
    </citation>
    <scope>NUCLEOTIDE SEQUENCE</scope>
    <source>
        <strain evidence="2">LIQ254RAFAR</strain>
    </source>
</reference>
<feature type="compositionally biased region" description="Polar residues" evidence="1">
    <location>
        <begin position="475"/>
        <end position="487"/>
    </location>
</feature>
<dbReference type="Proteomes" id="UP001161017">
    <property type="component" value="Unassembled WGS sequence"/>
</dbReference>
<feature type="region of interest" description="Disordered" evidence="1">
    <location>
        <begin position="111"/>
        <end position="213"/>
    </location>
</feature>
<feature type="region of interest" description="Disordered" evidence="1">
    <location>
        <begin position="272"/>
        <end position="346"/>
    </location>
</feature>
<feature type="compositionally biased region" description="Polar residues" evidence="1">
    <location>
        <begin position="371"/>
        <end position="391"/>
    </location>
</feature>
<feature type="compositionally biased region" description="Polar residues" evidence="1">
    <location>
        <begin position="401"/>
        <end position="413"/>
    </location>
</feature>
<feature type="compositionally biased region" description="Polar residues" evidence="1">
    <location>
        <begin position="515"/>
        <end position="532"/>
    </location>
</feature>
<accession>A0AA43QUJ6</accession>
<sequence length="614" mass="66813">MSSPPKCQFSWQFDGDAFASQIEHVEHVKWGDQASNEPPGFSLADDAMNYAWEDSGNGSSVSDVPNWKDPRRLTRSDVMDEFSSRWYGIDGFRDDGIEADARFLGLIDEHESSQRQEQQPNTAESSQSAGSPAPTSPAKRRCDQASTPPQAKRDRKDAQTHPRPATALEAVHIPMLPAVPTSLLSEPEGDHFETDGDNFQANEPKPESESRSQEMFDIPSIDGVADTEFDTLEMQQYLFNLHAQGELARQALTGLHERGHSSVAVDCPQLETSHLSDSSEDIPDSRSGEVGSSGEDPATDQQSPSDQVPSLVTGSTVESTISSAPAKEIQPRRSNSQLNLRGGDPNDGLSSYVGGILTAVTSSENSFQGLSSETSLSKTACTPSTQSSTDESLYDPFYPSAQHSFNNTPSSRQIGFRANPAVSPFPETKRHSTPHKSIEINQYSYSPLSGSAHSNSQRLPISKRSSCSKRRKQTHSGSPPKFQQSSPPDSPTRLASDITPPTSQAQAFAKDGSDYNPTHRSPVPFSTQTHTKTLGGPRLDPHPTPSTTTFSSCASTPSSRSQKVLDEKVIQKLEEMSRIIIADQRANAEMERQITATKSQQADCKEVDSASGWR</sequence>
<evidence type="ECO:0000313" key="2">
    <source>
        <dbReference type="EMBL" id="MDI1492850.1"/>
    </source>
</evidence>
<organism evidence="2 3">
    <name type="scientific">Ramalina farinacea</name>
    <dbReference type="NCBI Taxonomy" id="258253"/>
    <lineage>
        <taxon>Eukaryota</taxon>
        <taxon>Fungi</taxon>
        <taxon>Dikarya</taxon>
        <taxon>Ascomycota</taxon>
        <taxon>Pezizomycotina</taxon>
        <taxon>Lecanoromycetes</taxon>
        <taxon>OSLEUM clade</taxon>
        <taxon>Lecanoromycetidae</taxon>
        <taxon>Lecanorales</taxon>
        <taxon>Lecanorineae</taxon>
        <taxon>Ramalinaceae</taxon>
        <taxon>Ramalina</taxon>
    </lineage>
</organism>
<dbReference type="AlphaFoldDB" id="A0AA43QUJ6"/>
<proteinExistence type="predicted"/>
<comment type="caution">
    <text evidence="2">The sequence shown here is derived from an EMBL/GenBank/DDBJ whole genome shotgun (WGS) entry which is preliminary data.</text>
</comment>
<keyword evidence="3" id="KW-1185">Reference proteome</keyword>
<feature type="region of interest" description="Disordered" evidence="1">
    <location>
        <begin position="371"/>
        <end position="559"/>
    </location>
</feature>
<feature type="compositionally biased region" description="Polar residues" evidence="1">
    <location>
        <begin position="115"/>
        <end position="130"/>
    </location>
</feature>
<feature type="compositionally biased region" description="Basic and acidic residues" evidence="1">
    <location>
        <begin position="204"/>
        <end position="213"/>
    </location>
</feature>
<feature type="compositionally biased region" description="Low complexity" evidence="1">
    <location>
        <begin position="545"/>
        <end position="559"/>
    </location>
</feature>
<dbReference type="EMBL" id="JAPUFD010000021">
    <property type="protein sequence ID" value="MDI1492850.1"/>
    <property type="molecule type" value="Genomic_DNA"/>
</dbReference>
<feature type="compositionally biased region" description="Basic and acidic residues" evidence="1">
    <location>
        <begin position="151"/>
        <end position="160"/>
    </location>
</feature>